<dbReference type="InterPro" id="IPR007630">
    <property type="entry name" value="RNA_pol_sigma70_r4"/>
</dbReference>
<evidence type="ECO:0000313" key="2">
    <source>
        <dbReference type="EMBL" id="HIY25849.1"/>
    </source>
</evidence>
<accession>A0A9D1YC93</accession>
<dbReference type="GO" id="GO:0006352">
    <property type="term" value="P:DNA-templated transcription initiation"/>
    <property type="evidence" value="ECO:0007669"/>
    <property type="project" value="InterPro"/>
</dbReference>
<evidence type="ECO:0000259" key="1">
    <source>
        <dbReference type="Pfam" id="PF04545"/>
    </source>
</evidence>
<comment type="caution">
    <text evidence="2">The sequence shown here is derived from an EMBL/GenBank/DDBJ whole genome shotgun (WGS) entry which is preliminary data.</text>
</comment>
<feature type="domain" description="RNA polymerase sigma-70 region 4" evidence="1">
    <location>
        <begin position="43"/>
        <end position="88"/>
    </location>
</feature>
<dbReference type="Gene3D" id="1.10.10.10">
    <property type="entry name" value="Winged helix-like DNA-binding domain superfamily/Winged helix DNA-binding domain"/>
    <property type="match status" value="1"/>
</dbReference>
<sequence>MRHRLLSLDEMERYVGRPDREEISSNRPQLDRAAALLKTLIAKELTPRQRECVVRYYYQRETMEAIGRELGIGKPAVCRHLQRARRRLGKVLSYAAFLSPGE</sequence>
<dbReference type="InterPro" id="IPR013324">
    <property type="entry name" value="RNA_pol_sigma_r3/r4-like"/>
</dbReference>
<reference evidence="2" key="1">
    <citation type="journal article" date="2021" name="PeerJ">
        <title>Extensive microbial diversity within the chicken gut microbiome revealed by metagenomics and culture.</title>
        <authorList>
            <person name="Gilroy R."/>
            <person name="Ravi A."/>
            <person name="Getino M."/>
            <person name="Pursley I."/>
            <person name="Horton D.L."/>
            <person name="Alikhan N.F."/>
            <person name="Baker D."/>
            <person name="Gharbi K."/>
            <person name="Hall N."/>
            <person name="Watson M."/>
            <person name="Adriaenssens E.M."/>
            <person name="Foster-Nyarko E."/>
            <person name="Jarju S."/>
            <person name="Secka A."/>
            <person name="Antonio M."/>
            <person name="Oren A."/>
            <person name="Chaudhuri R.R."/>
            <person name="La Ragione R."/>
            <person name="Hildebrand F."/>
            <person name="Pallen M.J."/>
        </authorList>
    </citation>
    <scope>NUCLEOTIDE SEQUENCE</scope>
    <source>
        <strain evidence="2">1282</strain>
    </source>
</reference>
<protein>
    <recommendedName>
        <fullName evidence="1">RNA polymerase sigma-70 region 4 domain-containing protein</fullName>
    </recommendedName>
</protein>
<dbReference type="GO" id="GO:0003700">
    <property type="term" value="F:DNA-binding transcription factor activity"/>
    <property type="evidence" value="ECO:0007669"/>
    <property type="project" value="InterPro"/>
</dbReference>
<evidence type="ECO:0000313" key="3">
    <source>
        <dbReference type="Proteomes" id="UP000823915"/>
    </source>
</evidence>
<dbReference type="Pfam" id="PF04545">
    <property type="entry name" value="Sigma70_r4"/>
    <property type="match status" value="1"/>
</dbReference>
<proteinExistence type="predicted"/>
<dbReference type="AlphaFoldDB" id="A0A9D1YC93"/>
<organism evidence="2 3">
    <name type="scientific">Candidatus Acutalibacter pullistercoris</name>
    <dbReference type="NCBI Taxonomy" id="2838418"/>
    <lineage>
        <taxon>Bacteria</taxon>
        <taxon>Bacillati</taxon>
        <taxon>Bacillota</taxon>
        <taxon>Clostridia</taxon>
        <taxon>Eubacteriales</taxon>
        <taxon>Acutalibacteraceae</taxon>
        <taxon>Acutalibacter</taxon>
    </lineage>
</organism>
<dbReference type="Proteomes" id="UP000823915">
    <property type="component" value="Unassembled WGS sequence"/>
</dbReference>
<gene>
    <name evidence="2" type="ORF">H9838_01590</name>
</gene>
<name>A0A9D1YC93_9FIRM</name>
<dbReference type="InterPro" id="IPR036388">
    <property type="entry name" value="WH-like_DNA-bd_sf"/>
</dbReference>
<dbReference type="EMBL" id="DXDU01000021">
    <property type="protein sequence ID" value="HIY25849.1"/>
    <property type="molecule type" value="Genomic_DNA"/>
</dbReference>
<reference evidence="2" key="2">
    <citation type="submission" date="2021-04" db="EMBL/GenBank/DDBJ databases">
        <authorList>
            <person name="Gilroy R."/>
        </authorList>
    </citation>
    <scope>NUCLEOTIDE SEQUENCE</scope>
    <source>
        <strain evidence="2">1282</strain>
    </source>
</reference>
<dbReference type="SUPFAM" id="SSF88659">
    <property type="entry name" value="Sigma3 and sigma4 domains of RNA polymerase sigma factors"/>
    <property type="match status" value="1"/>
</dbReference>